<dbReference type="Proteomes" id="UP000190837">
    <property type="component" value="Unassembled WGS sequence"/>
</dbReference>
<name>A0A1C3HP94_9GAMM</name>
<feature type="transmembrane region" description="Helical" evidence="8">
    <location>
        <begin position="192"/>
        <end position="214"/>
    </location>
</feature>
<dbReference type="InterPro" id="IPR000522">
    <property type="entry name" value="ABC_transptr_permease_BtuC"/>
</dbReference>
<comment type="subcellular location">
    <subcellularLocation>
        <location evidence="1">Cell membrane</location>
        <topology evidence="1">Multi-pass membrane protein</topology>
    </subcellularLocation>
</comment>
<evidence type="ECO:0000256" key="7">
    <source>
        <dbReference type="ARBA" id="ARBA00023136"/>
    </source>
</evidence>
<keyword evidence="4" id="KW-1003">Cell membrane</keyword>
<evidence type="ECO:0000256" key="4">
    <source>
        <dbReference type="ARBA" id="ARBA00022475"/>
    </source>
</evidence>
<keyword evidence="3" id="KW-0813">Transport</keyword>
<dbReference type="SUPFAM" id="SSF81345">
    <property type="entry name" value="ABC transporter involved in vitamin B12 uptake, BtuC"/>
    <property type="match status" value="1"/>
</dbReference>
<feature type="transmembrane region" description="Helical" evidence="8">
    <location>
        <begin position="103"/>
        <end position="121"/>
    </location>
</feature>
<evidence type="ECO:0000256" key="8">
    <source>
        <dbReference type="SAM" id="Phobius"/>
    </source>
</evidence>
<organism evidence="9 10">
    <name type="scientific">Cardiobacterium hominis</name>
    <dbReference type="NCBI Taxonomy" id="2718"/>
    <lineage>
        <taxon>Bacteria</taxon>
        <taxon>Pseudomonadati</taxon>
        <taxon>Pseudomonadota</taxon>
        <taxon>Gammaproteobacteria</taxon>
        <taxon>Cardiobacteriales</taxon>
        <taxon>Cardiobacteriaceae</taxon>
        <taxon>Cardiobacterium</taxon>
    </lineage>
</organism>
<dbReference type="GO" id="GO:0022857">
    <property type="term" value="F:transmembrane transporter activity"/>
    <property type="evidence" value="ECO:0007669"/>
    <property type="project" value="InterPro"/>
</dbReference>
<feature type="transmembrane region" description="Helical" evidence="8">
    <location>
        <begin position="133"/>
        <end position="154"/>
    </location>
</feature>
<dbReference type="CDD" id="cd06550">
    <property type="entry name" value="TM_ABC_iron-siderophores_like"/>
    <property type="match status" value="1"/>
</dbReference>
<accession>A0A1C3HP94</accession>
<dbReference type="InterPro" id="IPR037294">
    <property type="entry name" value="ABC_BtuC-like"/>
</dbReference>
<reference evidence="10" key="1">
    <citation type="submission" date="2016-04" db="EMBL/GenBank/DDBJ databases">
        <authorList>
            <person name="Tagini F."/>
        </authorList>
    </citation>
    <scope>NUCLEOTIDE SEQUENCE [LARGE SCALE GENOMIC DNA]</scope>
    <source>
        <strain evidence="10">CHUV0807</strain>
    </source>
</reference>
<evidence type="ECO:0000313" key="10">
    <source>
        <dbReference type="Proteomes" id="UP000190837"/>
    </source>
</evidence>
<feature type="transmembrane region" description="Helical" evidence="8">
    <location>
        <begin position="352"/>
        <end position="369"/>
    </location>
</feature>
<evidence type="ECO:0000256" key="1">
    <source>
        <dbReference type="ARBA" id="ARBA00004651"/>
    </source>
</evidence>
<comment type="similarity">
    <text evidence="2">Belongs to the binding-protein-dependent transport system permease family. FecCD subfamily.</text>
</comment>
<dbReference type="Gene3D" id="1.10.3470.10">
    <property type="entry name" value="ABC transporter involved in vitamin B12 uptake, BtuC"/>
    <property type="match status" value="1"/>
</dbReference>
<feature type="transmembrane region" description="Helical" evidence="8">
    <location>
        <begin position="282"/>
        <end position="309"/>
    </location>
</feature>
<dbReference type="EMBL" id="FKLO01000051">
    <property type="protein sequence ID" value="SAY98667.1"/>
    <property type="molecule type" value="Genomic_DNA"/>
</dbReference>
<proteinExistence type="inferred from homology"/>
<dbReference type="GO" id="GO:0033214">
    <property type="term" value="P:siderophore-iron import into cell"/>
    <property type="evidence" value="ECO:0007669"/>
    <property type="project" value="TreeGrafter"/>
</dbReference>
<gene>
    <name evidence="9" type="ORF">CHUV0807_1552</name>
</gene>
<feature type="transmembrane region" description="Helical" evidence="8">
    <location>
        <begin position="160"/>
        <end position="180"/>
    </location>
</feature>
<sequence>MPQQIVQDTIAAHRRREKRRWTIMLLFIVFCLITFILDLTNGAAGGKISAKDVLYALLQFRDTAPEAGAGSLALHWYSFQQWLGIGGVDNITHIIVNHLRLPIALMALVAGAALGAGGAEIQTLLNNPMASPYTLGMAAAAGFGASLVVVFGTFGLSVYVAQPLSAFLMTMLAAGIMFIFASMRRFSSSTLVLVGIALLFIFQSASSLMQYIATPEESQKILFWLFGALSKAKWQTLAITAAVTLTCILLLFANVWQLTTLRLGEARAASMGVNLAALRMRVLVIVAVMTATVISFIGTIGFIGLVAPHVARMLVGEDQRYFLPTAMLAGSAFLSAASVLSKLINPGAEFPIGIITSFIGVPFFFWIILTRKTST</sequence>
<feature type="transmembrane region" description="Helical" evidence="8">
    <location>
        <begin position="234"/>
        <end position="261"/>
    </location>
</feature>
<protein>
    <submittedName>
        <fullName evidence="9">Iron(III) dicitrate transport system permease protein FecD (TC 3.A.1.14.1)</fullName>
    </submittedName>
</protein>
<dbReference type="AlphaFoldDB" id="A0A1C3HP94"/>
<evidence type="ECO:0000256" key="6">
    <source>
        <dbReference type="ARBA" id="ARBA00022989"/>
    </source>
</evidence>
<evidence type="ECO:0000256" key="5">
    <source>
        <dbReference type="ARBA" id="ARBA00022692"/>
    </source>
</evidence>
<dbReference type="GO" id="GO:0005886">
    <property type="term" value="C:plasma membrane"/>
    <property type="evidence" value="ECO:0007669"/>
    <property type="project" value="UniProtKB-SubCell"/>
</dbReference>
<evidence type="ECO:0000256" key="2">
    <source>
        <dbReference type="ARBA" id="ARBA00007935"/>
    </source>
</evidence>
<evidence type="ECO:0000256" key="3">
    <source>
        <dbReference type="ARBA" id="ARBA00022448"/>
    </source>
</evidence>
<keyword evidence="6 8" id="KW-1133">Transmembrane helix</keyword>
<dbReference type="Pfam" id="PF01032">
    <property type="entry name" value="FecCD"/>
    <property type="match status" value="1"/>
</dbReference>
<dbReference type="PANTHER" id="PTHR30472">
    <property type="entry name" value="FERRIC ENTEROBACTIN TRANSPORT SYSTEM PERMEASE PROTEIN"/>
    <property type="match status" value="1"/>
</dbReference>
<dbReference type="PANTHER" id="PTHR30472:SF25">
    <property type="entry name" value="ABC TRANSPORTER PERMEASE PROTEIN MJ0876-RELATED"/>
    <property type="match status" value="1"/>
</dbReference>
<feature type="transmembrane region" description="Helical" evidence="8">
    <location>
        <begin position="321"/>
        <end position="340"/>
    </location>
</feature>
<keyword evidence="7 8" id="KW-0472">Membrane</keyword>
<evidence type="ECO:0000313" key="9">
    <source>
        <dbReference type="EMBL" id="SAY98667.1"/>
    </source>
</evidence>
<feature type="transmembrane region" description="Helical" evidence="8">
    <location>
        <begin position="21"/>
        <end position="37"/>
    </location>
</feature>
<keyword evidence="5 8" id="KW-0812">Transmembrane</keyword>